<sequence length="64" mass="7395">MKIEETIKKYLGEGSEETVPETVKGVTKWLNDFEEIWNFGNVKLAKGLLNDIIKALNKMNKRLK</sequence>
<dbReference type="AlphaFoldDB" id="A0A6M3K7J4"/>
<name>A0A6M3K7J4_9ZZZZ</name>
<protein>
    <submittedName>
        <fullName evidence="2">Uncharacterized protein</fullName>
    </submittedName>
</protein>
<gene>
    <name evidence="2" type="ORF">MM415A01231_0007</name>
    <name evidence="1" type="ORF">MM415B01376_0013</name>
</gene>
<accession>A0A6M3K7J4</accession>
<dbReference type="EMBL" id="MT142299">
    <property type="protein sequence ID" value="QJA77738.1"/>
    <property type="molecule type" value="Genomic_DNA"/>
</dbReference>
<dbReference type="EMBL" id="MT141350">
    <property type="protein sequence ID" value="QJA59000.1"/>
    <property type="molecule type" value="Genomic_DNA"/>
</dbReference>
<proteinExistence type="predicted"/>
<evidence type="ECO:0000313" key="1">
    <source>
        <dbReference type="EMBL" id="QJA59000.1"/>
    </source>
</evidence>
<organism evidence="2">
    <name type="scientific">viral metagenome</name>
    <dbReference type="NCBI Taxonomy" id="1070528"/>
    <lineage>
        <taxon>unclassified sequences</taxon>
        <taxon>metagenomes</taxon>
        <taxon>organismal metagenomes</taxon>
    </lineage>
</organism>
<evidence type="ECO:0000313" key="2">
    <source>
        <dbReference type="EMBL" id="QJA77738.1"/>
    </source>
</evidence>
<reference evidence="2" key="1">
    <citation type="submission" date="2020-03" db="EMBL/GenBank/DDBJ databases">
        <title>The deep terrestrial virosphere.</title>
        <authorList>
            <person name="Holmfeldt K."/>
            <person name="Nilsson E."/>
            <person name="Simone D."/>
            <person name="Lopez-Fernandez M."/>
            <person name="Wu X."/>
            <person name="de Brujin I."/>
            <person name="Lundin D."/>
            <person name="Andersson A."/>
            <person name="Bertilsson S."/>
            <person name="Dopson M."/>
        </authorList>
    </citation>
    <scope>NUCLEOTIDE SEQUENCE</scope>
    <source>
        <strain evidence="2">MM415A01231</strain>
        <strain evidence="1">MM415B01376</strain>
    </source>
</reference>